<dbReference type="Proteomes" id="UP001516400">
    <property type="component" value="Unassembled WGS sequence"/>
</dbReference>
<evidence type="ECO:0000313" key="3">
    <source>
        <dbReference type="Proteomes" id="UP001516400"/>
    </source>
</evidence>
<organism evidence="2 3">
    <name type="scientific">Cryptolaemus montrouzieri</name>
    <dbReference type="NCBI Taxonomy" id="559131"/>
    <lineage>
        <taxon>Eukaryota</taxon>
        <taxon>Metazoa</taxon>
        <taxon>Ecdysozoa</taxon>
        <taxon>Arthropoda</taxon>
        <taxon>Hexapoda</taxon>
        <taxon>Insecta</taxon>
        <taxon>Pterygota</taxon>
        <taxon>Neoptera</taxon>
        <taxon>Endopterygota</taxon>
        <taxon>Coleoptera</taxon>
        <taxon>Polyphaga</taxon>
        <taxon>Cucujiformia</taxon>
        <taxon>Coccinelloidea</taxon>
        <taxon>Coccinellidae</taxon>
        <taxon>Scymninae</taxon>
        <taxon>Scymnini</taxon>
        <taxon>Cryptolaemus</taxon>
    </lineage>
</organism>
<dbReference type="InterPro" id="IPR008979">
    <property type="entry name" value="Galactose-bd-like_sf"/>
</dbReference>
<evidence type="ECO:0000259" key="1">
    <source>
        <dbReference type="Pfam" id="PF01834"/>
    </source>
</evidence>
<dbReference type="EMBL" id="JABFTP020000091">
    <property type="protein sequence ID" value="KAL3276299.1"/>
    <property type="molecule type" value="Genomic_DNA"/>
</dbReference>
<dbReference type="PANTHER" id="PTHR11370:SF5">
    <property type="entry name" value="DNA REPAIR PROTEIN XRCC1"/>
    <property type="match status" value="1"/>
</dbReference>
<keyword evidence="3" id="KW-1185">Reference proteome</keyword>
<sequence>MPILKVERVISFSSEDEVHTADNILGNNTSRKWKCKTPGEKNAVLFLQLEKASKITGIDIGNEHSAYIEVLVSRSGNDDDYKTLLVMSTFMSAIESRQSTNINRVRMFKKEDLSKPECEEKWDRIKIVCTQPFNRHVKYGLSFIKFHSNEGDKSDILDTNKKLGNFY</sequence>
<protein>
    <recommendedName>
        <fullName evidence="1">DNA-repair protein Xrcc1 N-terminal domain-containing protein</fullName>
    </recommendedName>
</protein>
<dbReference type="PANTHER" id="PTHR11370">
    <property type="entry name" value="DNA-REPAIR PROTEIN XRCC1"/>
    <property type="match status" value="1"/>
</dbReference>
<evidence type="ECO:0000313" key="2">
    <source>
        <dbReference type="EMBL" id="KAL3276299.1"/>
    </source>
</evidence>
<feature type="domain" description="DNA-repair protein Xrcc1 N-terminal" evidence="1">
    <location>
        <begin position="1"/>
        <end position="146"/>
    </location>
</feature>
<name>A0ABD2NCK9_9CUCU</name>
<accession>A0ABD2NCK9</accession>
<comment type="caution">
    <text evidence="2">The sequence shown here is derived from an EMBL/GenBank/DDBJ whole genome shotgun (WGS) entry which is preliminary data.</text>
</comment>
<dbReference type="Pfam" id="PF01834">
    <property type="entry name" value="XRCC1_N"/>
    <property type="match status" value="1"/>
</dbReference>
<dbReference type="Gene3D" id="2.60.120.260">
    <property type="entry name" value="Galactose-binding domain-like"/>
    <property type="match status" value="1"/>
</dbReference>
<dbReference type="AlphaFoldDB" id="A0ABD2NCK9"/>
<gene>
    <name evidence="2" type="ORF">HHI36_024197</name>
</gene>
<proteinExistence type="predicted"/>
<dbReference type="InterPro" id="IPR002706">
    <property type="entry name" value="Xrcc1_N"/>
</dbReference>
<reference evidence="2 3" key="1">
    <citation type="journal article" date="2021" name="BMC Biol.">
        <title>Horizontally acquired antibacterial genes associated with adaptive radiation of ladybird beetles.</title>
        <authorList>
            <person name="Li H.S."/>
            <person name="Tang X.F."/>
            <person name="Huang Y.H."/>
            <person name="Xu Z.Y."/>
            <person name="Chen M.L."/>
            <person name="Du X.Y."/>
            <person name="Qiu B.Y."/>
            <person name="Chen P.T."/>
            <person name="Zhang W."/>
            <person name="Slipinski A."/>
            <person name="Escalona H.E."/>
            <person name="Waterhouse R.M."/>
            <person name="Zwick A."/>
            <person name="Pang H."/>
        </authorList>
    </citation>
    <scope>NUCLEOTIDE SEQUENCE [LARGE SCALE GENOMIC DNA]</scope>
    <source>
        <strain evidence="2">SYSU2018</strain>
    </source>
</reference>
<dbReference type="SUPFAM" id="SSF49785">
    <property type="entry name" value="Galactose-binding domain-like"/>
    <property type="match status" value="1"/>
</dbReference>
<dbReference type="FunFam" id="2.60.120.260:FF:000025">
    <property type="entry name" value="DNA repair protein XRCC1 isoform X1"/>
    <property type="match status" value="1"/>
</dbReference>